<dbReference type="GO" id="GO:0006107">
    <property type="term" value="P:oxaloacetate metabolic process"/>
    <property type="evidence" value="ECO:0007669"/>
    <property type="project" value="TreeGrafter"/>
</dbReference>
<evidence type="ECO:0000313" key="8">
    <source>
        <dbReference type="Proteomes" id="UP000231932"/>
    </source>
</evidence>
<dbReference type="RefSeq" id="WP_100667976.1">
    <property type="nucleotide sequence ID" value="NZ_LR792684.1"/>
</dbReference>
<organism evidence="7 8">
    <name type="scientific">Kyrpidia spormannii</name>
    <dbReference type="NCBI Taxonomy" id="2055160"/>
    <lineage>
        <taxon>Bacteria</taxon>
        <taxon>Bacillati</taxon>
        <taxon>Bacillota</taxon>
        <taxon>Bacilli</taxon>
        <taxon>Bacillales</taxon>
        <taxon>Alicyclobacillaceae</taxon>
        <taxon>Kyrpidia</taxon>
    </lineage>
</organism>
<comment type="cofactor">
    <cofactor evidence="1">
        <name>Mg(2+)</name>
        <dbReference type="ChEBI" id="CHEBI:18420"/>
    </cofactor>
</comment>
<sequence length="291" mass="32246">MEMSALLFVPATDEHKIQKAETLGCSGIILDLEDAVSEADKERARANATRWLQQRASDGPPRRWVRINGLDTPHWESDLDAVLPASPDGFVVPKVERAGQLRALEDRLRRWERETGQNLNGIQMVILLETAAGVMRMEELLSASKRIRAAALGIADLAVDTGMSLDFAFRQNGFAAERVRLVLVSRALGLEPPWDVVYVFLDDKAGFREDVHFGHDIGCQGKMVIHPSQLAVVREVYGVSDEEMLKARRILEISAQARQSGQGAVLTEDGLLVDGALVRWAEDTLRRAGEQ</sequence>
<keyword evidence="8" id="KW-1185">Reference proteome</keyword>
<dbReference type="InterPro" id="IPR015813">
    <property type="entry name" value="Pyrv/PenolPyrv_kinase-like_dom"/>
</dbReference>
<dbReference type="InterPro" id="IPR040442">
    <property type="entry name" value="Pyrv_kinase-like_dom_sf"/>
</dbReference>
<reference evidence="8" key="1">
    <citation type="submission" date="2017-11" db="EMBL/GenBank/DDBJ databases">
        <title>Complete Genome Sequence of Kyrpidia sp. Strain EA-1, a thermophilic, hydrogen-oxidizing Bacterium, isolated from the Azores.</title>
        <authorList>
            <person name="Reiner J.E."/>
            <person name="Lapp C.J."/>
            <person name="Bunk B."/>
            <person name="Gescher J."/>
        </authorList>
    </citation>
    <scope>NUCLEOTIDE SEQUENCE [LARGE SCALE GENOMIC DNA]</scope>
    <source>
        <strain evidence="8">EA-1</strain>
    </source>
</reference>
<dbReference type="InterPro" id="IPR005000">
    <property type="entry name" value="Aldolase/citrate-lyase_domain"/>
</dbReference>
<evidence type="ECO:0000313" key="7">
    <source>
        <dbReference type="EMBL" id="ATY85186.1"/>
    </source>
</evidence>
<evidence type="ECO:0000256" key="3">
    <source>
        <dbReference type="ARBA" id="ARBA00022842"/>
    </source>
</evidence>
<dbReference type="PANTHER" id="PTHR32308:SF10">
    <property type="entry name" value="CITRATE LYASE SUBUNIT BETA"/>
    <property type="match status" value="1"/>
</dbReference>
<dbReference type="AlphaFoldDB" id="A0A2K8N782"/>
<dbReference type="PANTHER" id="PTHR32308">
    <property type="entry name" value="LYASE BETA SUBUNIT, PUTATIVE (AFU_ORTHOLOGUE AFUA_4G13030)-RELATED"/>
    <property type="match status" value="1"/>
</dbReference>
<keyword evidence="3 5" id="KW-0460">Magnesium</keyword>
<feature type="binding site" evidence="5">
    <location>
        <position position="156"/>
    </location>
    <ligand>
        <name>Mg(2+)</name>
        <dbReference type="ChEBI" id="CHEBI:18420"/>
    </ligand>
</feature>
<dbReference type="Pfam" id="PF03328">
    <property type="entry name" value="HpcH_HpaI"/>
    <property type="match status" value="1"/>
</dbReference>
<feature type="binding site" evidence="4">
    <location>
        <position position="66"/>
    </location>
    <ligand>
        <name>substrate</name>
    </ligand>
</feature>
<dbReference type="SUPFAM" id="SSF51621">
    <property type="entry name" value="Phosphoenolpyruvate/pyruvate domain"/>
    <property type="match status" value="1"/>
</dbReference>
<feature type="domain" description="HpcH/HpaI aldolase/citrate lyase" evidence="6">
    <location>
        <begin position="6"/>
        <end position="227"/>
    </location>
</feature>
<gene>
    <name evidence="7" type="ORF">CVV65_09825</name>
</gene>
<feature type="binding site" evidence="5">
    <location>
        <position position="129"/>
    </location>
    <ligand>
        <name>Mg(2+)</name>
        <dbReference type="ChEBI" id="CHEBI:18420"/>
    </ligand>
</feature>
<accession>A0A2K8N782</accession>
<evidence type="ECO:0000256" key="4">
    <source>
        <dbReference type="PIRSR" id="PIRSR015582-1"/>
    </source>
</evidence>
<proteinExistence type="predicted"/>
<evidence type="ECO:0000256" key="1">
    <source>
        <dbReference type="ARBA" id="ARBA00001946"/>
    </source>
</evidence>
<dbReference type="GO" id="GO:0003824">
    <property type="term" value="F:catalytic activity"/>
    <property type="evidence" value="ECO:0007669"/>
    <property type="project" value="InterPro"/>
</dbReference>
<dbReference type="Proteomes" id="UP000231932">
    <property type="component" value="Chromosome"/>
</dbReference>
<dbReference type="GO" id="GO:0000287">
    <property type="term" value="F:magnesium ion binding"/>
    <property type="evidence" value="ECO:0007669"/>
    <property type="project" value="TreeGrafter"/>
</dbReference>
<dbReference type="Gene3D" id="3.20.20.60">
    <property type="entry name" value="Phosphoenolpyruvate-binding domains"/>
    <property type="match status" value="1"/>
</dbReference>
<dbReference type="PIRSF" id="PIRSF015582">
    <property type="entry name" value="Cit_lyase_B"/>
    <property type="match status" value="1"/>
</dbReference>
<evidence type="ECO:0000256" key="2">
    <source>
        <dbReference type="ARBA" id="ARBA00022723"/>
    </source>
</evidence>
<dbReference type="InterPro" id="IPR011206">
    <property type="entry name" value="Citrate_lyase_beta/mcl1/mcl2"/>
</dbReference>
<dbReference type="KEGG" id="kyr:CVV65_09825"/>
<protein>
    <recommendedName>
        <fullName evidence="6">HpcH/HpaI aldolase/citrate lyase domain-containing protein</fullName>
    </recommendedName>
</protein>
<keyword evidence="2 5" id="KW-0479">Metal-binding</keyword>
<evidence type="ECO:0000256" key="5">
    <source>
        <dbReference type="PIRSR" id="PIRSR015582-2"/>
    </source>
</evidence>
<evidence type="ECO:0000259" key="6">
    <source>
        <dbReference type="Pfam" id="PF03328"/>
    </source>
</evidence>
<dbReference type="EMBL" id="CP024955">
    <property type="protein sequence ID" value="ATY85186.1"/>
    <property type="molecule type" value="Genomic_DNA"/>
</dbReference>
<name>A0A2K8N782_9BACL</name>
<feature type="binding site" evidence="4">
    <location>
        <position position="129"/>
    </location>
    <ligand>
        <name>substrate</name>
    </ligand>
</feature>